<dbReference type="Gene3D" id="2.40.128.130">
    <property type="entry name" value="Autotransporter beta-domain"/>
    <property type="match status" value="1"/>
</dbReference>
<dbReference type="Pfam" id="PF03797">
    <property type="entry name" value="Autotransporter"/>
    <property type="match status" value="1"/>
</dbReference>
<dbReference type="InterPro" id="IPR036709">
    <property type="entry name" value="Autotransporte_beta_dom_sf"/>
</dbReference>
<organism evidence="3 4">
    <name type="scientific">Hafnia alvei</name>
    <dbReference type="NCBI Taxonomy" id="569"/>
    <lineage>
        <taxon>Bacteria</taxon>
        <taxon>Pseudomonadati</taxon>
        <taxon>Pseudomonadota</taxon>
        <taxon>Gammaproteobacteria</taxon>
        <taxon>Enterobacterales</taxon>
        <taxon>Hafniaceae</taxon>
        <taxon>Hafnia</taxon>
    </lineage>
</organism>
<dbReference type="SMART" id="SM00869">
    <property type="entry name" value="Autotransporter"/>
    <property type="match status" value="1"/>
</dbReference>
<dbReference type="AlphaFoldDB" id="A0A377PFD6"/>
<sequence length="1152" mass="122671">MEEEGRIIMKQVRPLKISMLASCISAALIAFSIPAYSLPVSSLPDDIRAKIPNAANTEYNAVAGSPNYVYIWANEPVRVYGDDVTLNGPGGEAFKHTVMINNNTQTGASIGVIFGDNFTATSDGTDYDTIRTHGNASTPDNPMFVIIGDNAKIYAKGSSGDAINTGYTSYSFTNGTGGLGSANVYVGKNAHIETWGRSGHGISVSAFRDGTLAANNVTVGDGATIISHGDSSNAIRTAQSGSSIKIGNDAQLSTFGSSAYSAYAASSSQIELGKNALLSTEGTSAHALYATSSAKILVDDGMTITTIGSKASGIYSFNKGEVTGGSNNTITTSNTDAYGIYSYYDGNVALGQTNIITTGNAAYGIYAYSGKAAVGGASSIITNGDGAHGIYARLYNARYTSPEVTLGDGSSIQVNSANTTHGIYSTAAGLVTLEGGLNVATAGRQTDGSYALYAAGGTIDGSTGGKYNIDGDINAEGTGSLIDLNLTDGSVWNGAAYQSSLGESRVALTNASWNMDGDSSVSALTLNTGSQINFAHSDADPTFKTLTVTGNYHGDGGLLVMNTQLGDDNSPTDKLIVTGDTTGSTYVAVNNAGGIGALTTNGIKLIEVQGDSSGQFVQQGRIVAGLYDYYLQRGDSSYTPPTAYDPTQSALNDWYLISKLPPEEPEPPVVEPPDEPEPPVVEPPEEPEPPVVEPPEEPEPPVVEPPEEPEPPVVEPPEEPEPPVVEPPEEPEPPVVEPPEEPEPPVVEPPEEPEPPVVEPPEEPEPPVVEPPEEPEPPVVEPPEEPEPPVVEPPEEPEPPVVEPPEEPEPPVVDPKEPEPPVVPNKPKDLVVRPEAGSYIANHAAGNTLFTTRLHDRLGETQYTDVLTGEEKVTSMWLRQIGGRNNFKDSSGQLKTSTNRYVMQLGGDIAQWSTDGLDRWHLGLMAGYANAKSHTHSNKSRHDSRSSIDGYSVGAYGTWYNNDADKTGLYVDTWLLYNWFKNSVNGDDLPSESYDSSGFTGSVESGYTFKVRESERRKVFIQPKAQLTWMGVKADRHIERNGTRVDSTGNNNLQTRLGVRAYMQGNATQDDNKDRTFEPFAEVNWIHNTQRFGVEMNNVKLSQDGARNIGEVKVGIEGQFSQRTSGWINIAQQIGDAGYNDTSGMLGIKYSF</sequence>
<dbReference type="GO" id="GO:0019867">
    <property type="term" value="C:outer membrane"/>
    <property type="evidence" value="ECO:0007669"/>
    <property type="project" value="InterPro"/>
</dbReference>
<protein>
    <submittedName>
        <fullName evidence="3">Outer membrane protein IcsA autotransporter</fullName>
    </submittedName>
</protein>
<gene>
    <name evidence="3" type="primary">icsA</name>
    <name evidence="3" type="ORF">NCTC8105_00896</name>
</gene>
<dbReference type="PROSITE" id="PS51208">
    <property type="entry name" value="AUTOTRANSPORTER"/>
    <property type="match status" value="1"/>
</dbReference>
<dbReference type="InterPro" id="IPR050909">
    <property type="entry name" value="Bact_Autotransporter_VF"/>
</dbReference>
<dbReference type="Pfam" id="PF18883">
    <property type="entry name" value="AC_1"/>
    <property type="match status" value="1"/>
</dbReference>
<dbReference type="Gene3D" id="2.160.20.20">
    <property type="match status" value="1"/>
</dbReference>
<dbReference type="InterPro" id="IPR005546">
    <property type="entry name" value="Autotransporte_beta"/>
</dbReference>
<name>A0A377PFD6_HAFAL</name>
<feature type="compositionally biased region" description="Acidic residues" evidence="1">
    <location>
        <begin position="672"/>
        <end position="809"/>
    </location>
</feature>
<feature type="region of interest" description="Disordered" evidence="1">
    <location>
        <begin position="659"/>
        <end position="827"/>
    </location>
</feature>
<dbReference type="InterPro" id="IPR043990">
    <property type="entry name" value="AC_1"/>
</dbReference>
<evidence type="ECO:0000313" key="4">
    <source>
        <dbReference type="Proteomes" id="UP000254821"/>
    </source>
</evidence>
<proteinExistence type="predicted"/>
<dbReference type="EMBL" id="UGHP01000001">
    <property type="protein sequence ID" value="STQ78852.1"/>
    <property type="molecule type" value="Genomic_DNA"/>
</dbReference>
<dbReference type="InterPro" id="IPR012332">
    <property type="entry name" value="Autotransporter_pectin_lyase_C"/>
</dbReference>
<reference evidence="3 4" key="1">
    <citation type="submission" date="2018-06" db="EMBL/GenBank/DDBJ databases">
        <authorList>
            <consortium name="Pathogen Informatics"/>
            <person name="Doyle S."/>
        </authorList>
    </citation>
    <scope>NUCLEOTIDE SEQUENCE [LARGE SCALE GENOMIC DNA]</scope>
    <source>
        <strain evidence="3 4">NCTC8105</strain>
    </source>
</reference>
<dbReference type="SUPFAM" id="SSF51126">
    <property type="entry name" value="Pectin lyase-like"/>
    <property type="match status" value="1"/>
</dbReference>
<dbReference type="Proteomes" id="UP000254821">
    <property type="component" value="Unassembled WGS sequence"/>
</dbReference>
<dbReference type="InterPro" id="IPR006315">
    <property type="entry name" value="OM_autotransptr_brl_dom"/>
</dbReference>
<dbReference type="SUPFAM" id="SSF103515">
    <property type="entry name" value="Autotransporter"/>
    <property type="match status" value="1"/>
</dbReference>
<dbReference type="PANTHER" id="PTHR12338:SF5">
    <property type="entry name" value="ANTIGEN 43-RELATED"/>
    <property type="match status" value="1"/>
</dbReference>
<dbReference type="InterPro" id="IPR011050">
    <property type="entry name" value="Pectin_lyase_fold/virulence"/>
</dbReference>
<accession>A0A377PFD6</accession>
<dbReference type="CDD" id="cd01344">
    <property type="entry name" value="PL2_Passenger_AT"/>
    <property type="match status" value="1"/>
</dbReference>
<evidence type="ECO:0000313" key="3">
    <source>
        <dbReference type="EMBL" id="STQ78852.1"/>
    </source>
</evidence>
<evidence type="ECO:0000259" key="2">
    <source>
        <dbReference type="PROSITE" id="PS51208"/>
    </source>
</evidence>
<dbReference type="NCBIfam" id="TIGR01414">
    <property type="entry name" value="autotrans_barl"/>
    <property type="match status" value="1"/>
</dbReference>
<evidence type="ECO:0000256" key="1">
    <source>
        <dbReference type="SAM" id="MobiDB-lite"/>
    </source>
</evidence>
<dbReference type="PANTHER" id="PTHR12338">
    <property type="entry name" value="AUTOTRANSPORTER"/>
    <property type="match status" value="1"/>
</dbReference>
<feature type="domain" description="Autotransporter" evidence="2">
    <location>
        <begin position="869"/>
        <end position="1152"/>
    </location>
</feature>